<dbReference type="PROSITE" id="PS51318">
    <property type="entry name" value="TAT"/>
    <property type="match status" value="1"/>
</dbReference>
<evidence type="ECO:0000256" key="2">
    <source>
        <dbReference type="SAM" id="Phobius"/>
    </source>
</evidence>
<feature type="transmembrane region" description="Helical" evidence="2">
    <location>
        <begin position="21"/>
        <end position="42"/>
    </location>
</feature>
<organism evidence="3 4">
    <name type="scientific">Amycolatopsis marina</name>
    <dbReference type="NCBI Taxonomy" id="490629"/>
    <lineage>
        <taxon>Bacteria</taxon>
        <taxon>Bacillati</taxon>
        <taxon>Actinomycetota</taxon>
        <taxon>Actinomycetes</taxon>
        <taxon>Pseudonocardiales</taxon>
        <taxon>Pseudonocardiaceae</taxon>
        <taxon>Amycolatopsis</taxon>
    </lineage>
</organism>
<keyword evidence="2" id="KW-1133">Transmembrane helix</keyword>
<protein>
    <submittedName>
        <fullName evidence="3">Uncharacterized protein</fullName>
    </submittedName>
</protein>
<gene>
    <name evidence="3" type="ORF">SAMN05216266_11395</name>
</gene>
<dbReference type="EMBL" id="FOKG01000013">
    <property type="protein sequence ID" value="SFB48109.1"/>
    <property type="molecule type" value="Genomic_DNA"/>
</dbReference>
<dbReference type="RefSeq" id="WP_091675019.1">
    <property type="nucleotide sequence ID" value="NZ_FOKG01000013.1"/>
</dbReference>
<keyword evidence="2" id="KW-0472">Membrane</keyword>
<name>A0A1I1BCN7_9PSEU</name>
<feature type="region of interest" description="Disordered" evidence="1">
    <location>
        <begin position="64"/>
        <end position="83"/>
    </location>
</feature>
<reference evidence="4" key="1">
    <citation type="submission" date="2016-10" db="EMBL/GenBank/DDBJ databases">
        <authorList>
            <person name="Varghese N."/>
            <person name="Submissions S."/>
        </authorList>
    </citation>
    <scope>NUCLEOTIDE SEQUENCE [LARGE SCALE GENOMIC DNA]</scope>
    <source>
        <strain evidence="4">CGMCC 4.3568</strain>
    </source>
</reference>
<keyword evidence="4" id="KW-1185">Reference proteome</keyword>
<evidence type="ECO:0000313" key="3">
    <source>
        <dbReference type="EMBL" id="SFB48109.1"/>
    </source>
</evidence>
<sequence>MRHNDMTRAAGAVDRRTALRAFGGTIVVAAATIGTIGTAVAAPHTPASRPGPTRPWRPAISARVPARHGHARPWRPAISAVRT</sequence>
<dbReference type="Proteomes" id="UP000243799">
    <property type="component" value="Unassembled WGS sequence"/>
</dbReference>
<accession>A0A1I1BCN7</accession>
<keyword evidence="2" id="KW-0812">Transmembrane</keyword>
<evidence type="ECO:0000256" key="1">
    <source>
        <dbReference type="SAM" id="MobiDB-lite"/>
    </source>
</evidence>
<dbReference type="AlphaFoldDB" id="A0A1I1BCN7"/>
<proteinExistence type="predicted"/>
<dbReference type="InterPro" id="IPR006311">
    <property type="entry name" value="TAT_signal"/>
</dbReference>
<evidence type="ECO:0000313" key="4">
    <source>
        <dbReference type="Proteomes" id="UP000243799"/>
    </source>
</evidence>